<proteinExistence type="predicted"/>
<evidence type="ECO:0000256" key="1">
    <source>
        <dbReference type="SAM" id="MobiDB-lite"/>
    </source>
</evidence>
<dbReference type="OrthoDB" id="10415216at2759"/>
<comment type="caution">
    <text evidence="2">The sequence shown here is derived from an EMBL/GenBank/DDBJ whole genome shotgun (WGS) entry which is preliminary data.</text>
</comment>
<evidence type="ECO:0000313" key="2">
    <source>
        <dbReference type="EMBL" id="PON47781.1"/>
    </source>
</evidence>
<dbReference type="AlphaFoldDB" id="A0A2P5BG50"/>
<accession>A0A2P5BG50</accession>
<keyword evidence="3" id="KW-1185">Reference proteome</keyword>
<feature type="region of interest" description="Disordered" evidence="1">
    <location>
        <begin position="145"/>
        <end position="166"/>
    </location>
</feature>
<protein>
    <submittedName>
        <fullName evidence="2">Uncharacterized protein</fullName>
    </submittedName>
</protein>
<reference evidence="3" key="1">
    <citation type="submission" date="2016-06" db="EMBL/GenBank/DDBJ databases">
        <title>Parallel loss of symbiosis genes in relatives of nitrogen-fixing non-legume Parasponia.</title>
        <authorList>
            <person name="Van Velzen R."/>
            <person name="Holmer R."/>
            <person name="Bu F."/>
            <person name="Rutten L."/>
            <person name="Van Zeijl A."/>
            <person name="Liu W."/>
            <person name="Santuari L."/>
            <person name="Cao Q."/>
            <person name="Sharma T."/>
            <person name="Shen D."/>
            <person name="Roswanjaya Y."/>
            <person name="Wardhani T."/>
            <person name="Kalhor M.S."/>
            <person name="Jansen J."/>
            <person name="Van den Hoogen J."/>
            <person name="Gungor B."/>
            <person name="Hartog M."/>
            <person name="Hontelez J."/>
            <person name="Verver J."/>
            <person name="Yang W.-C."/>
            <person name="Schijlen E."/>
            <person name="Repin R."/>
            <person name="Schilthuizen M."/>
            <person name="Schranz E."/>
            <person name="Heidstra R."/>
            <person name="Miyata K."/>
            <person name="Fedorova E."/>
            <person name="Kohlen W."/>
            <person name="Bisseling T."/>
            <person name="Smit S."/>
            <person name="Geurts R."/>
        </authorList>
    </citation>
    <scope>NUCLEOTIDE SEQUENCE [LARGE SCALE GENOMIC DNA]</scope>
    <source>
        <strain evidence="3">cv. WU1-14</strain>
    </source>
</reference>
<sequence>MCKRRSIYMGLEGFISDENDAIVAIQPHVQEEEYLHGLRRIQGQHSRDPLSLLSGPIIRLRAKRFKENSTVELSLFRVIVGDGGVVYFLVKNEDINIIANGRLAIRDLGEIGNSHLVAENGFIQGPLCGNVFVNGNIGNQGITNCGSGGGKGGVPEDVPGTPNPLY</sequence>
<evidence type="ECO:0000313" key="3">
    <source>
        <dbReference type="Proteomes" id="UP000237105"/>
    </source>
</evidence>
<name>A0A2P5BG50_PARAD</name>
<gene>
    <name evidence="2" type="ORF">PanWU01x14_241690</name>
</gene>
<organism evidence="2 3">
    <name type="scientific">Parasponia andersonii</name>
    <name type="common">Sponia andersonii</name>
    <dbReference type="NCBI Taxonomy" id="3476"/>
    <lineage>
        <taxon>Eukaryota</taxon>
        <taxon>Viridiplantae</taxon>
        <taxon>Streptophyta</taxon>
        <taxon>Embryophyta</taxon>
        <taxon>Tracheophyta</taxon>
        <taxon>Spermatophyta</taxon>
        <taxon>Magnoliopsida</taxon>
        <taxon>eudicotyledons</taxon>
        <taxon>Gunneridae</taxon>
        <taxon>Pentapetalae</taxon>
        <taxon>rosids</taxon>
        <taxon>fabids</taxon>
        <taxon>Rosales</taxon>
        <taxon>Cannabaceae</taxon>
        <taxon>Parasponia</taxon>
    </lineage>
</organism>
<dbReference type="Proteomes" id="UP000237105">
    <property type="component" value="Unassembled WGS sequence"/>
</dbReference>
<dbReference type="EMBL" id="JXTB01000288">
    <property type="protein sequence ID" value="PON47781.1"/>
    <property type="molecule type" value="Genomic_DNA"/>
</dbReference>